<protein>
    <submittedName>
        <fullName evidence="1">Uncharacterized protein</fullName>
    </submittedName>
</protein>
<keyword evidence="2" id="KW-1185">Reference proteome</keyword>
<sequence>MNNLFFIYCTDDCLKRRISKVYTFKTGKQYVYGRDGEAIPLVQLSRDYMFLEHFNEENIASVHNCQNSLTWWYKKRKKGIKYAR</sequence>
<dbReference type="Proteomes" id="UP001437386">
    <property type="component" value="Segment"/>
</dbReference>
<organism evidence="1 2">
    <name type="scientific">Enterobacter phage KKP_3711</name>
    <dbReference type="NCBI Taxonomy" id="3109398"/>
    <lineage>
        <taxon>Viruses</taxon>
        <taxon>Duplodnaviria</taxon>
        <taxon>Heunggongvirae</taxon>
        <taxon>Uroviricota</taxon>
        <taxon>Caudoviricetes</taxon>
        <taxon>Demerecviridae</taxon>
        <taxon>Markadamsvirinae</taxon>
    </lineage>
</organism>
<name>A0AAX4Q4B3_9CAUD</name>
<proteinExistence type="predicted"/>
<evidence type="ECO:0000313" key="2">
    <source>
        <dbReference type="Proteomes" id="UP001437386"/>
    </source>
</evidence>
<reference evidence="1 2" key="1">
    <citation type="submission" date="2024-04" db="EMBL/GenBank/DDBJ databases">
        <authorList>
            <person name="Wojcicki M."/>
            <person name="Srednicka P."/>
            <person name="Shymialevich D."/>
            <person name="Sokolowska B."/>
        </authorList>
    </citation>
    <scope>NUCLEOTIDE SEQUENCE [LARGE SCALE GENOMIC DNA]</scope>
</reference>
<dbReference type="EMBL" id="PP579741">
    <property type="protein sequence ID" value="XAG95934.1"/>
    <property type="molecule type" value="Genomic_DNA"/>
</dbReference>
<accession>A0AAX4Q4B3</accession>
<gene>
    <name evidence="1" type="ORF">U7154_000167</name>
</gene>
<evidence type="ECO:0000313" key="1">
    <source>
        <dbReference type="EMBL" id="XAG95934.1"/>
    </source>
</evidence>